<dbReference type="EMBL" id="JACIJH010000001">
    <property type="protein sequence ID" value="MBB5705091.1"/>
    <property type="molecule type" value="Genomic_DNA"/>
</dbReference>
<organism evidence="1 2">
    <name type="scientific">Sphingopyxis panaciterrulae</name>
    <dbReference type="NCBI Taxonomy" id="462372"/>
    <lineage>
        <taxon>Bacteria</taxon>
        <taxon>Pseudomonadati</taxon>
        <taxon>Pseudomonadota</taxon>
        <taxon>Alphaproteobacteria</taxon>
        <taxon>Sphingomonadales</taxon>
        <taxon>Sphingomonadaceae</taxon>
        <taxon>Sphingopyxis</taxon>
    </lineage>
</organism>
<accession>A0A7W9EQR4</accession>
<dbReference type="SUPFAM" id="SSF69118">
    <property type="entry name" value="AhpD-like"/>
    <property type="match status" value="1"/>
</dbReference>
<reference evidence="1 2" key="1">
    <citation type="submission" date="2020-08" db="EMBL/GenBank/DDBJ databases">
        <title>Genomic Encyclopedia of Type Strains, Phase IV (KMG-IV): sequencing the most valuable type-strain genomes for metagenomic binning, comparative biology and taxonomic classification.</title>
        <authorList>
            <person name="Goeker M."/>
        </authorList>
    </citation>
    <scope>NUCLEOTIDE SEQUENCE [LARGE SCALE GENOMIC DNA]</scope>
    <source>
        <strain evidence="1 2">DSM 27163</strain>
    </source>
</reference>
<name>A0A7W9EQR4_9SPHN</name>
<dbReference type="RefSeq" id="WP_184094814.1">
    <property type="nucleotide sequence ID" value="NZ_JACIJH010000001.1"/>
</dbReference>
<gene>
    <name evidence="1" type="ORF">FHR21_000416</name>
</gene>
<protein>
    <submittedName>
        <fullName evidence="1">Alkylhydroperoxidase family enzyme</fullName>
    </submittedName>
</protein>
<keyword evidence="1" id="KW-0575">Peroxidase</keyword>
<dbReference type="InterPro" id="IPR029032">
    <property type="entry name" value="AhpD-like"/>
</dbReference>
<dbReference type="Gene3D" id="1.20.1290.10">
    <property type="entry name" value="AhpD-like"/>
    <property type="match status" value="1"/>
</dbReference>
<evidence type="ECO:0000313" key="2">
    <source>
        <dbReference type="Proteomes" id="UP000537161"/>
    </source>
</evidence>
<dbReference type="PANTHER" id="PTHR34846:SF11">
    <property type="entry name" value="4-CARBOXYMUCONOLACTONE DECARBOXYLASE FAMILY PROTEIN (AFU_ORTHOLOGUE AFUA_6G11590)"/>
    <property type="match status" value="1"/>
</dbReference>
<dbReference type="AlphaFoldDB" id="A0A7W9EQR4"/>
<sequence length="190" mass="20901">MARIPLVEVDELTPAQRDAYDNKPGGKLNLSRLLAHAVSIQPGIGLAVQGMMTGIDVPPLERQICVLAVLHLDRGAYEWAQHMEVSKAMGIAEEKVAAIADDRFGDPVFDDREKALLAFTRQVVKTVRVDDFVFGAVASFYSPRQIVELIHVIGIYMLFARVSEVAELEIDAIAGGDFWKKANQRAGLVE</sequence>
<keyword evidence="2" id="KW-1185">Reference proteome</keyword>
<keyword evidence="1" id="KW-0560">Oxidoreductase</keyword>
<evidence type="ECO:0000313" key="1">
    <source>
        <dbReference type="EMBL" id="MBB5705091.1"/>
    </source>
</evidence>
<dbReference type="GO" id="GO:0004601">
    <property type="term" value="F:peroxidase activity"/>
    <property type="evidence" value="ECO:0007669"/>
    <property type="project" value="UniProtKB-KW"/>
</dbReference>
<proteinExistence type="predicted"/>
<comment type="caution">
    <text evidence="1">The sequence shown here is derived from an EMBL/GenBank/DDBJ whole genome shotgun (WGS) entry which is preliminary data.</text>
</comment>
<dbReference type="PANTHER" id="PTHR34846">
    <property type="entry name" value="4-CARBOXYMUCONOLACTONE DECARBOXYLASE FAMILY PROTEIN (AFU_ORTHOLOGUE AFUA_6G11590)"/>
    <property type="match status" value="1"/>
</dbReference>
<dbReference type="Proteomes" id="UP000537161">
    <property type="component" value="Unassembled WGS sequence"/>
</dbReference>